<dbReference type="EMBL" id="QPFP01000038">
    <property type="protein sequence ID" value="TEB27678.1"/>
    <property type="molecule type" value="Genomic_DNA"/>
</dbReference>
<dbReference type="InterPro" id="IPR040521">
    <property type="entry name" value="KDZ"/>
</dbReference>
<feature type="non-terminal residue" evidence="1">
    <location>
        <position position="1"/>
    </location>
</feature>
<dbReference type="AlphaFoldDB" id="A0A4Y7T157"/>
<dbReference type="Proteomes" id="UP000298030">
    <property type="component" value="Unassembled WGS sequence"/>
</dbReference>
<accession>A0A4Y7T157</accession>
<comment type="caution">
    <text evidence="1">The sequence shown here is derived from an EMBL/GenBank/DDBJ whole genome shotgun (WGS) entry which is preliminary data.</text>
</comment>
<dbReference type="Pfam" id="PF18758">
    <property type="entry name" value="KDZ"/>
    <property type="match status" value="1"/>
</dbReference>
<evidence type="ECO:0000313" key="1">
    <source>
        <dbReference type="EMBL" id="TEB27678.1"/>
    </source>
</evidence>
<organism evidence="1 2">
    <name type="scientific">Coprinellus micaceus</name>
    <name type="common">Glistening ink-cap mushroom</name>
    <name type="synonym">Coprinus micaceus</name>
    <dbReference type="NCBI Taxonomy" id="71717"/>
    <lineage>
        <taxon>Eukaryota</taxon>
        <taxon>Fungi</taxon>
        <taxon>Dikarya</taxon>
        <taxon>Basidiomycota</taxon>
        <taxon>Agaricomycotina</taxon>
        <taxon>Agaricomycetes</taxon>
        <taxon>Agaricomycetidae</taxon>
        <taxon>Agaricales</taxon>
        <taxon>Agaricineae</taxon>
        <taxon>Psathyrellaceae</taxon>
        <taxon>Coprinellus</taxon>
    </lineage>
</organism>
<protein>
    <submittedName>
        <fullName evidence="1">Uncharacterized protein</fullName>
    </submittedName>
</protein>
<dbReference type="OrthoDB" id="3257768at2759"/>
<sequence length="185" mass="20530">REARGLAASGVVVVVCSRHETRIPNGIGDLQKGERQFRYLNVDFIAFSRIRWFNIREIVISHDIACQWHKGLIERLGLLPGSIQPSWITKIVFAIPKFHLPAHIESCNRTLSFNLIKGVGGTDGEAPERGWSGMNGIAKSTAEMGPGNRRDTLDDHLGDANNEKVKALGKFVEVLCPQLVMLTFV</sequence>
<gene>
    <name evidence="1" type="ORF">FA13DRAFT_1634246</name>
</gene>
<reference evidence="1 2" key="1">
    <citation type="journal article" date="2019" name="Nat. Ecol. Evol.">
        <title>Megaphylogeny resolves global patterns of mushroom evolution.</title>
        <authorList>
            <person name="Varga T."/>
            <person name="Krizsan K."/>
            <person name="Foldi C."/>
            <person name="Dima B."/>
            <person name="Sanchez-Garcia M."/>
            <person name="Sanchez-Ramirez S."/>
            <person name="Szollosi G.J."/>
            <person name="Szarkandi J.G."/>
            <person name="Papp V."/>
            <person name="Albert L."/>
            <person name="Andreopoulos W."/>
            <person name="Angelini C."/>
            <person name="Antonin V."/>
            <person name="Barry K.W."/>
            <person name="Bougher N.L."/>
            <person name="Buchanan P."/>
            <person name="Buyck B."/>
            <person name="Bense V."/>
            <person name="Catcheside P."/>
            <person name="Chovatia M."/>
            <person name="Cooper J."/>
            <person name="Damon W."/>
            <person name="Desjardin D."/>
            <person name="Finy P."/>
            <person name="Geml J."/>
            <person name="Haridas S."/>
            <person name="Hughes K."/>
            <person name="Justo A."/>
            <person name="Karasinski D."/>
            <person name="Kautmanova I."/>
            <person name="Kiss B."/>
            <person name="Kocsube S."/>
            <person name="Kotiranta H."/>
            <person name="LaButti K.M."/>
            <person name="Lechner B.E."/>
            <person name="Liimatainen K."/>
            <person name="Lipzen A."/>
            <person name="Lukacs Z."/>
            <person name="Mihaltcheva S."/>
            <person name="Morgado L.N."/>
            <person name="Niskanen T."/>
            <person name="Noordeloos M.E."/>
            <person name="Ohm R.A."/>
            <person name="Ortiz-Santana B."/>
            <person name="Ovrebo C."/>
            <person name="Racz N."/>
            <person name="Riley R."/>
            <person name="Savchenko A."/>
            <person name="Shiryaev A."/>
            <person name="Soop K."/>
            <person name="Spirin V."/>
            <person name="Szebenyi C."/>
            <person name="Tomsovsky M."/>
            <person name="Tulloss R.E."/>
            <person name="Uehling J."/>
            <person name="Grigoriev I.V."/>
            <person name="Vagvolgyi C."/>
            <person name="Papp T."/>
            <person name="Martin F.M."/>
            <person name="Miettinen O."/>
            <person name="Hibbett D.S."/>
            <person name="Nagy L.G."/>
        </authorList>
    </citation>
    <scope>NUCLEOTIDE SEQUENCE [LARGE SCALE GENOMIC DNA]</scope>
    <source>
        <strain evidence="1 2">FP101781</strain>
    </source>
</reference>
<name>A0A4Y7T157_COPMI</name>
<dbReference type="STRING" id="71717.A0A4Y7T157"/>
<evidence type="ECO:0000313" key="2">
    <source>
        <dbReference type="Proteomes" id="UP000298030"/>
    </source>
</evidence>
<proteinExistence type="predicted"/>
<keyword evidence="2" id="KW-1185">Reference proteome</keyword>